<evidence type="ECO:0000313" key="2">
    <source>
        <dbReference type="Proteomes" id="UP000267606"/>
    </source>
</evidence>
<proteinExistence type="predicted"/>
<keyword evidence="2" id="KW-1185">Reference proteome</keyword>
<evidence type="ECO:0000313" key="1">
    <source>
        <dbReference type="EMBL" id="VDO31413.1"/>
    </source>
</evidence>
<accession>A0A183H3A8</accession>
<protein>
    <submittedName>
        <fullName evidence="3">HA2 domain-containing protein</fullName>
    </submittedName>
</protein>
<reference evidence="3" key="1">
    <citation type="submission" date="2016-06" db="UniProtKB">
        <authorList>
            <consortium name="WormBaseParasite"/>
        </authorList>
    </citation>
    <scope>IDENTIFICATION</scope>
</reference>
<dbReference type="WBParaSite" id="OFLC_0000196701-mRNA-1">
    <property type="protein sequence ID" value="OFLC_0000196701-mRNA-1"/>
    <property type="gene ID" value="OFLC_0000196701"/>
</dbReference>
<dbReference type="STRING" id="387005.A0A183H3A8"/>
<sequence>MEQIEKADEHAQKKIEQKMGKNALIVWTLNDISKRALLSSVRLILFDANYDPKEKKSIPPPIKLEEILEQLIQKRFFDQAWEVSKVFDLKPYLLLKAVTEECIHLDAKPLKGEPRWVAKNRKFLKKIPSSSDAFYIKKTIKQSCLTPTELDRCAAEYAYLLIMFDHLHLAYETLKKKIISEAKKITSRNSQSSIPATEIDWLLWLISKRDDPTLKEDAEQLKDCVERYFERIASFSRQ</sequence>
<dbReference type="Proteomes" id="UP000267606">
    <property type="component" value="Unassembled WGS sequence"/>
</dbReference>
<organism evidence="3">
    <name type="scientific">Onchocerca flexuosa</name>
    <dbReference type="NCBI Taxonomy" id="387005"/>
    <lineage>
        <taxon>Eukaryota</taxon>
        <taxon>Metazoa</taxon>
        <taxon>Ecdysozoa</taxon>
        <taxon>Nematoda</taxon>
        <taxon>Chromadorea</taxon>
        <taxon>Rhabditida</taxon>
        <taxon>Spirurina</taxon>
        <taxon>Spiruromorpha</taxon>
        <taxon>Filarioidea</taxon>
        <taxon>Onchocercidae</taxon>
        <taxon>Onchocerca</taxon>
    </lineage>
</organism>
<dbReference type="EMBL" id="UZAJ01001048">
    <property type="protein sequence ID" value="VDO31413.1"/>
    <property type="molecule type" value="Genomic_DNA"/>
</dbReference>
<reference evidence="1 2" key="2">
    <citation type="submission" date="2018-11" db="EMBL/GenBank/DDBJ databases">
        <authorList>
            <consortium name="Pathogen Informatics"/>
        </authorList>
    </citation>
    <scope>NUCLEOTIDE SEQUENCE [LARGE SCALE GENOMIC DNA]</scope>
</reference>
<dbReference type="AlphaFoldDB" id="A0A183H3A8"/>
<name>A0A183H3A8_9BILA</name>
<evidence type="ECO:0000313" key="3">
    <source>
        <dbReference type="WBParaSite" id="OFLC_0000196701-mRNA-1"/>
    </source>
</evidence>
<gene>
    <name evidence="1" type="ORF">OFLC_LOCUS1968</name>
</gene>